<comment type="caution">
    <text evidence="1">The sequence shown here is derived from an EMBL/GenBank/DDBJ whole genome shotgun (WGS) entry which is preliminary data.</text>
</comment>
<organism evidence="1 2">
    <name type="scientific">Bradyrhizobium macuxiense</name>
    <dbReference type="NCBI Taxonomy" id="1755647"/>
    <lineage>
        <taxon>Bacteria</taxon>
        <taxon>Pseudomonadati</taxon>
        <taxon>Pseudomonadota</taxon>
        <taxon>Alphaproteobacteria</taxon>
        <taxon>Hyphomicrobiales</taxon>
        <taxon>Nitrobacteraceae</taxon>
        <taxon>Bradyrhizobium</taxon>
    </lineage>
</organism>
<accession>A0A109JZ41</accession>
<proteinExistence type="predicted"/>
<evidence type="ECO:0000313" key="1">
    <source>
        <dbReference type="EMBL" id="KWV57804.1"/>
    </source>
</evidence>
<evidence type="ECO:0000313" key="2">
    <source>
        <dbReference type="Proteomes" id="UP000057737"/>
    </source>
</evidence>
<dbReference type="Proteomes" id="UP000057737">
    <property type="component" value="Unassembled WGS sequence"/>
</dbReference>
<name>A0A109JZ41_9BRAD</name>
<protein>
    <submittedName>
        <fullName evidence="1">Uncharacterized protein</fullName>
    </submittedName>
</protein>
<dbReference type="EMBL" id="LNCU01000040">
    <property type="protein sequence ID" value="KWV57804.1"/>
    <property type="molecule type" value="Genomic_DNA"/>
</dbReference>
<keyword evidence="2" id="KW-1185">Reference proteome</keyword>
<dbReference type="AlphaFoldDB" id="A0A109JZ41"/>
<sequence length="85" mass="9602">MPAFDPMDARTVRLISAAVRTDTTCVGGRTFNPDVLMHCNQKPGSIITIARWPNFRLTRERINNVIDYNLAEPNCPSKTNLQVEK</sequence>
<gene>
    <name evidence="1" type="ORF">AS156_36965</name>
</gene>
<reference evidence="1 2" key="1">
    <citation type="submission" date="2015-11" db="EMBL/GenBank/DDBJ databases">
        <title>Draft Genome Sequence of the Strain BR 10303 (Bradyrhizobium sp.) isolated from nodules of Centrolobium paraense.</title>
        <authorList>
            <person name="Zelli J.E."/>
            <person name="Simoes-Araujo J.L."/>
            <person name="Barauna A.C."/>
            <person name="Silva K."/>
        </authorList>
    </citation>
    <scope>NUCLEOTIDE SEQUENCE [LARGE SCALE GENOMIC DNA]</scope>
    <source>
        <strain evidence="1 2">BR 10303</strain>
    </source>
</reference>